<dbReference type="InterPro" id="IPR029063">
    <property type="entry name" value="SAM-dependent_MTases_sf"/>
</dbReference>
<dbReference type="GO" id="GO:0008168">
    <property type="term" value="F:methyltransferase activity"/>
    <property type="evidence" value="ECO:0007669"/>
    <property type="project" value="UniProtKB-KW"/>
</dbReference>
<dbReference type="Proteomes" id="UP001623592">
    <property type="component" value="Unassembled WGS sequence"/>
</dbReference>
<evidence type="ECO:0000313" key="2">
    <source>
        <dbReference type="Proteomes" id="UP001623592"/>
    </source>
</evidence>
<evidence type="ECO:0000313" key="1">
    <source>
        <dbReference type="EMBL" id="MFL0250611.1"/>
    </source>
</evidence>
<dbReference type="PANTHER" id="PTHR35276:SF1">
    <property type="entry name" value="TRNA (MNM(5)S(2)U34)-METHYLTRANSFERASE, CHLOROPLASTIC"/>
    <property type="match status" value="1"/>
</dbReference>
<keyword evidence="2" id="KW-1185">Reference proteome</keyword>
<keyword evidence="1" id="KW-0489">Methyltransferase</keyword>
<accession>A0ABW8TDM1</accession>
<dbReference type="RefSeq" id="WP_406787279.1">
    <property type="nucleotide sequence ID" value="NZ_JBJIAA010000007.1"/>
</dbReference>
<sequence length="190" mass="21534">MSSDNFNNVVTIAKDICEKIVKPGDTAVDCTAGHGNDTAFLASLVGEGGKVYAFDIQKEAIESTRKKLEENNFLKRVNLINDGHEKIDEYINEKVKLFIFNLGYLPKLSHEITTKANTTLEAVVKCMDVLQTNGVIVINIYYGHENGKKEKEVLEEFCQKINQKEFNVFRLSFMNQANNPPELICIERRN</sequence>
<keyword evidence="1" id="KW-0808">Transferase</keyword>
<dbReference type="CDD" id="cd02440">
    <property type="entry name" value="AdoMet_MTases"/>
    <property type="match status" value="1"/>
</dbReference>
<dbReference type="InterPro" id="IPR010719">
    <property type="entry name" value="MnmM_MeTrfase"/>
</dbReference>
<reference evidence="1 2" key="1">
    <citation type="submission" date="2024-11" db="EMBL/GenBank/DDBJ databases">
        <authorList>
            <person name="Heng Y.C."/>
            <person name="Lim A.C.H."/>
            <person name="Lee J.K.Y."/>
            <person name="Kittelmann S."/>
        </authorList>
    </citation>
    <scope>NUCLEOTIDE SEQUENCE [LARGE SCALE GENOMIC DNA]</scope>
    <source>
        <strain evidence="1 2">WILCCON 0114</strain>
    </source>
</reference>
<dbReference type="PANTHER" id="PTHR35276">
    <property type="entry name" value="S-ADENOSYL-L-METHIONINE-DEPENDENT METHYLTRANSFERASES SUPERFAMILY PROTEIN"/>
    <property type="match status" value="1"/>
</dbReference>
<proteinExistence type="predicted"/>
<organism evidence="1 2">
    <name type="scientific">Clostridium neuense</name>
    <dbReference type="NCBI Taxonomy" id="1728934"/>
    <lineage>
        <taxon>Bacteria</taxon>
        <taxon>Bacillati</taxon>
        <taxon>Bacillota</taxon>
        <taxon>Clostridia</taxon>
        <taxon>Eubacteriales</taxon>
        <taxon>Clostridiaceae</taxon>
        <taxon>Clostridium</taxon>
    </lineage>
</organism>
<comment type="caution">
    <text evidence="1">The sequence shown here is derived from an EMBL/GenBank/DDBJ whole genome shotgun (WGS) entry which is preliminary data.</text>
</comment>
<dbReference type="GO" id="GO:0032259">
    <property type="term" value="P:methylation"/>
    <property type="evidence" value="ECO:0007669"/>
    <property type="project" value="UniProtKB-KW"/>
</dbReference>
<dbReference type="Gene3D" id="3.40.50.150">
    <property type="entry name" value="Vaccinia Virus protein VP39"/>
    <property type="match status" value="1"/>
</dbReference>
<gene>
    <name evidence="1" type="ORF">ACJDT4_09285</name>
</gene>
<dbReference type="Pfam" id="PF06962">
    <property type="entry name" value="rRNA_methylase"/>
    <property type="match status" value="1"/>
</dbReference>
<protein>
    <submittedName>
        <fullName evidence="1">Class I SAM-dependent methyltransferase</fullName>
    </submittedName>
</protein>
<dbReference type="SUPFAM" id="SSF53335">
    <property type="entry name" value="S-adenosyl-L-methionine-dependent methyltransferases"/>
    <property type="match status" value="1"/>
</dbReference>
<name>A0ABW8TDM1_9CLOT</name>
<dbReference type="EMBL" id="JBJIAA010000007">
    <property type="protein sequence ID" value="MFL0250611.1"/>
    <property type="molecule type" value="Genomic_DNA"/>
</dbReference>